<dbReference type="EMBL" id="PP845472">
    <property type="protein sequence ID" value="XDG24460.1"/>
    <property type="molecule type" value="Genomic_RNA"/>
</dbReference>
<organism evidence="2">
    <name type="scientific">Bird deltacoronavirus HKU19</name>
    <dbReference type="NCBI Taxonomy" id="3237952"/>
    <lineage>
        <taxon>Viruses</taxon>
        <taxon>Riboviria</taxon>
        <taxon>Orthornavirae</taxon>
        <taxon>Pisuviricota</taxon>
        <taxon>Pisoniviricetes</taxon>
        <taxon>Nidovirales</taxon>
        <taxon>Cornidovirineae</taxon>
        <taxon>Coronaviridae</taxon>
        <taxon>Orthocoronavirinae</taxon>
        <taxon>Deltacoronavirus</taxon>
    </lineage>
</organism>
<protein>
    <submittedName>
        <fullName evidence="2">NS7a protein</fullName>
    </submittedName>
</protein>
<reference evidence="2" key="1">
    <citation type="submission" date="2024-05" db="EMBL/GenBank/DDBJ databases">
        <title>Avian Migration-Mediated Cross-Species Transmission and Recombination Shaping the Diversity of Gammacoronaviruses and Deltacoronaviruses.</title>
        <authorList>
            <person name="Han Y."/>
            <person name="Xu P."/>
            <person name="Xu Y."/>
            <person name="Wang Y."/>
            <person name="Hu J."/>
            <person name="Ma M."/>
            <person name="Li Z."/>
            <person name="Bo S."/>
            <person name="Zhao C."/>
            <person name="Ji L."/>
            <person name="Yuan Y."/>
            <person name="Zhao W."/>
            <person name="Wang J."/>
            <person name="Jin Q."/>
            <person name="Wu Z."/>
            <person name="He G."/>
        </authorList>
    </citation>
    <scope>NUCLEOTIDE SEQUENCE</scope>
    <source>
        <strain evidence="3">AvBi-DeltaCoV/SH22-SH252</strain>
        <strain evidence="1">AvEg-DeltaCoV/SH21-SH11</strain>
        <strain evidence="2">AvEg-DeltaCoV/SH21-SH12</strain>
    </source>
</reference>
<dbReference type="EMBL" id="PP845471">
    <property type="protein sequence ID" value="XDG24452.1"/>
    <property type="molecule type" value="Genomic_RNA"/>
</dbReference>
<name>A0AB39AFF6_9NIDO</name>
<dbReference type="EMBL" id="PP845475">
    <property type="protein sequence ID" value="XDG24484.1"/>
    <property type="molecule type" value="Genomic_RNA"/>
</dbReference>
<accession>A0AB39AFF6</accession>
<evidence type="ECO:0000313" key="2">
    <source>
        <dbReference type="EMBL" id="XDG24460.1"/>
    </source>
</evidence>
<proteinExistence type="predicted"/>
<evidence type="ECO:0000313" key="1">
    <source>
        <dbReference type="EMBL" id="XDG24452.1"/>
    </source>
</evidence>
<evidence type="ECO:0000313" key="3">
    <source>
        <dbReference type="EMBL" id="XDG24484.1"/>
    </source>
</evidence>
<sequence length="98" mass="10765">MCDHTLKPCNLNPSHYAETFDAAASKVISDLINTGTTNSSLAHKVAGYDHIWKIHWQRAPGSSDGCCVTVIQCLPGKAVWPMYIKSGLIYNIPNYNLS</sequence>